<gene>
    <name evidence="2" type="ORF">ZT1E4_G4536</name>
</gene>
<proteinExistence type="predicted"/>
<evidence type="ECO:0000313" key="3">
    <source>
        <dbReference type="Proteomes" id="UP000245764"/>
    </source>
</evidence>
<evidence type="ECO:0000313" key="2">
    <source>
        <dbReference type="EMBL" id="SMR49144.1"/>
    </source>
</evidence>
<protein>
    <submittedName>
        <fullName evidence="2">Uncharacterized protein</fullName>
    </submittedName>
</protein>
<organism evidence="2 3">
    <name type="scientific">Zymoseptoria tritici ST99CH_1E4</name>
    <dbReference type="NCBI Taxonomy" id="1276532"/>
    <lineage>
        <taxon>Eukaryota</taxon>
        <taxon>Fungi</taxon>
        <taxon>Dikarya</taxon>
        <taxon>Ascomycota</taxon>
        <taxon>Pezizomycotina</taxon>
        <taxon>Dothideomycetes</taxon>
        <taxon>Dothideomycetidae</taxon>
        <taxon>Mycosphaerellales</taxon>
        <taxon>Mycosphaerellaceae</taxon>
        <taxon>Zymoseptoria</taxon>
    </lineage>
</organism>
<feature type="region of interest" description="Disordered" evidence="1">
    <location>
        <begin position="177"/>
        <end position="231"/>
    </location>
</feature>
<dbReference type="Proteomes" id="UP000245764">
    <property type="component" value="Chromosome 3"/>
</dbReference>
<evidence type="ECO:0000256" key="1">
    <source>
        <dbReference type="SAM" id="MobiDB-lite"/>
    </source>
</evidence>
<name>A0A2H1G6H0_ZYMTR</name>
<dbReference type="AlphaFoldDB" id="A0A2H1G6H0"/>
<accession>A0A2H1G6H0</accession>
<dbReference type="EMBL" id="LT854255">
    <property type="protein sequence ID" value="SMR49144.1"/>
    <property type="molecule type" value="Genomic_DNA"/>
</dbReference>
<reference evidence="3" key="1">
    <citation type="submission" date="2017-05" db="EMBL/GenBank/DDBJ databases">
        <authorList>
            <person name="Song R."/>
            <person name="Chenine A.L."/>
            <person name="Ruprecht R.M."/>
        </authorList>
    </citation>
    <scope>NUCLEOTIDE SEQUENCE [LARGE SCALE GENOMIC DNA]</scope>
</reference>
<sequence>MSATIQDIAGGARAEELKKEIAARVEKLNIVADGAEEKEAEGIMEGLRKGLNREEMCHQIGEIDTMLGFDEPDIIELARWVFEVAPEEFATMKQIACGPHAVDLSRAIAGKLDSLCILVTDEDCAEEAELIIEGLREGKDERGICYQVGMTDTTLSEAEPDIIELARWLFEDAPKELTDGQAHQQARRPAPGPHSLHNRALSETDEITPSNIGSVKDSQPRMTYDLFGDDE</sequence>
<feature type="compositionally biased region" description="Polar residues" evidence="1">
    <location>
        <begin position="207"/>
        <end position="221"/>
    </location>
</feature>